<proteinExistence type="predicted"/>
<evidence type="ECO:0000313" key="2">
    <source>
        <dbReference type="WBParaSite" id="EEL_0000562201-mRNA-1"/>
    </source>
</evidence>
<accession>A0A0R3RUC5</accession>
<organism evidence="1 2">
    <name type="scientific">Elaeophora elaphi</name>
    <dbReference type="NCBI Taxonomy" id="1147741"/>
    <lineage>
        <taxon>Eukaryota</taxon>
        <taxon>Metazoa</taxon>
        <taxon>Ecdysozoa</taxon>
        <taxon>Nematoda</taxon>
        <taxon>Chromadorea</taxon>
        <taxon>Rhabditida</taxon>
        <taxon>Spirurina</taxon>
        <taxon>Spiruromorpha</taxon>
        <taxon>Filarioidea</taxon>
        <taxon>Onchocercidae</taxon>
        <taxon>Elaeophora</taxon>
    </lineage>
</organism>
<reference evidence="2" key="1">
    <citation type="submission" date="2017-02" db="UniProtKB">
        <authorList>
            <consortium name="WormBaseParasite"/>
        </authorList>
    </citation>
    <scope>IDENTIFICATION</scope>
</reference>
<keyword evidence="1" id="KW-1185">Reference proteome</keyword>
<dbReference type="InterPro" id="IPR011330">
    <property type="entry name" value="Glyco_hydro/deAcase_b/a-brl"/>
</dbReference>
<dbReference type="PANTHER" id="PTHR45985:SF3">
    <property type="entry name" value="CHITIN DEACETYLASE-LIKE 4"/>
    <property type="match status" value="1"/>
</dbReference>
<dbReference type="Proteomes" id="UP000050640">
    <property type="component" value="Unplaced"/>
</dbReference>
<dbReference type="STRING" id="1147741.A0A0R3RUC5"/>
<dbReference type="Gene3D" id="3.20.20.370">
    <property type="entry name" value="Glycoside hydrolase/deacetylase"/>
    <property type="match status" value="1"/>
</dbReference>
<dbReference type="GO" id="GO:0005975">
    <property type="term" value="P:carbohydrate metabolic process"/>
    <property type="evidence" value="ECO:0007669"/>
    <property type="project" value="InterPro"/>
</dbReference>
<dbReference type="WBParaSite" id="EEL_0000562201-mRNA-1">
    <property type="protein sequence ID" value="EEL_0000562201-mRNA-1"/>
    <property type="gene ID" value="EEL_0000562201"/>
</dbReference>
<name>A0A0R3RUC5_9BILA</name>
<protein>
    <submittedName>
        <fullName evidence="2">NodB homology domain-containing protein</fullName>
    </submittedName>
</protein>
<sequence length="421" mass="47857">MACKYHWINDKVCNQYHQRFVPSLIGQPEYVQKTMVTNPKFIPNWLSLEDCPVTDSCLLPHCFCSRSGLEIPGGLLARDVPQIILLTFDGPITDQTFPIYKSLFSGDYRYSNLLLKNPNGCPIKGTFFVSSEWNNYDQTHWLISKGHEIAVNSITHRNLGDETVGRWKKEMVGMRDALQHFSYASATDVIGVRAPQLELGGDNQFDMMEKFGFIYDNTMSASGGPYWPQTLAYNTAWKCQSNYCSKRSHPNVWEIPINRFTVPGSHEEFTMLKEAIHHDDSPTDVAEMLEMNFNLSYNYNRAPYLLTVDNDFFNALPNEGAITALKLFIEKILKNSDVYFVTITQALKWITRPTRLLHIHSFEPWQCNAPFKSNVTVCETSSSCSFTCNGETRILRICGTCPQVYPNLGDPIGTGNSTVEQ</sequence>
<dbReference type="InterPro" id="IPR052740">
    <property type="entry name" value="CE4"/>
</dbReference>
<dbReference type="SUPFAM" id="SSF88713">
    <property type="entry name" value="Glycoside hydrolase/deacetylase"/>
    <property type="match status" value="1"/>
</dbReference>
<dbReference type="AlphaFoldDB" id="A0A0R3RUC5"/>
<dbReference type="PANTHER" id="PTHR45985">
    <property type="match status" value="1"/>
</dbReference>
<evidence type="ECO:0000313" key="1">
    <source>
        <dbReference type="Proteomes" id="UP000050640"/>
    </source>
</evidence>